<dbReference type="AlphaFoldDB" id="A0A9D4N5P1"/>
<reference evidence="1" key="1">
    <citation type="journal article" date="2019" name="bioRxiv">
        <title>The Genome of the Zebra Mussel, Dreissena polymorpha: A Resource for Invasive Species Research.</title>
        <authorList>
            <person name="McCartney M.A."/>
            <person name="Auch B."/>
            <person name="Kono T."/>
            <person name="Mallez S."/>
            <person name="Zhang Y."/>
            <person name="Obille A."/>
            <person name="Becker A."/>
            <person name="Abrahante J.E."/>
            <person name="Garbe J."/>
            <person name="Badalamenti J.P."/>
            <person name="Herman A."/>
            <person name="Mangelson H."/>
            <person name="Liachko I."/>
            <person name="Sullivan S."/>
            <person name="Sone E.D."/>
            <person name="Koren S."/>
            <person name="Silverstein K.A.T."/>
            <person name="Beckman K.B."/>
            <person name="Gohl D.M."/>
        </authorList>
    </citation>
    <scope>NUCLEOTIDE SEQUENCE</scope>
    <source>
        <strain evidence="1">Duluth1</strain>
        <tissue evidence="1">Whole animal</tissue>
    </source>
</reference>
<accession>A0A9D4N5P1</accession>
<organism evidence="1 2">
    <name type="scientific">Dreissena polymorpha</name>
    <name type="common">Zebra mussel</name>
    <name type="synonym">Mytilus polymorpha</name>
    <dbReference type="NCBI Taxonomy" id="45954"/>
    <lineage>
        <taxon>Eukaryota</taxon>
        <taxon>Metazoa</taxon>
        <taxon>Spiralia</taxon>
        <taxon>Lophotrochozoa</taxon>
        <taxon>Mollusca</taxon>
        <taxon>Bivalvia</taxon>
        <taxon>Autobranchia</taxon>
        <taxon>Heteroconchia</taxon>
        <taxon>Euheterodonta</taxon>
        <taxon>Imparidentia</taxon>
        <taxon>Neoheterodontei</taxon>
        <taxon>Myida</taxon>
        <taxon>Dreissenoidea</taxon>
        <taxon>Dreissenidae</taxon>
        <taxon>Dreissena</taxon>
    </lineage>
</organism>
<sequence>MPAFTGAPTGQHRRQTGLPYLPGSEWARCRTGCSQCRPRFSRCRAGLARSFPEVSNISILSRWSPCPRFIPVEPRFIPIEPRFIPVDPGSRNRAPPAS</sequence>
<comment type="caution">
    <text evidence="1">The sequence shown here is derived from an EMBL/GenBank/DDBJ whole genome shotgun (WGS) entry which is preliminary data.</text>
</comment>
<protein>
    <submittedName>
        <fullName evidence="1">Uncharacterized protein</fullName>
    </submittedName>
</protein>
<evidence type="ECO:0000313" key="1">
    <source>
        <dbReference type="EMBL" id="KAH3888250.1"/>
    </source>
</evidence>
<proteinExistence type="predicted"/>
<evidence type="ECO:0000313" key="2">
    <source>
        <dbReference type="Proteomes" id="UP000828390"/>
    </source>
</evidence>
<reference evidence="1" key="2">
    <citation type="submission" date="2020-11" db="EMBL/GenBank/DDBJ databases">
        <authorList>
            <person name="McCartney M.A."/>
            <person name="Auch B."/>
            <person name="Kono T."/>
            <person name="Mallez S."/>
            <person name="Becker A."/>
            <person name="Gohl D.M."/>
            <person name="Silverstein K.A.T."/>
            <person name="Koren S."/>
            <person name="Bechman K.B."/>
            <person name="Herman A."/>
            <person name="Abrahante J.E."/>
            <person name="Garbe J."/>
        </authorList>
    </citation>
    <scope>NUCLEOTIDE SEQUENCE</scope>
    <source>
        <strain evidence="1">Duluth1</strain>
        <tissue evidence="1">Whole animal</tissue>
    </source>
</reference>
<name>A0A9D4N5P1_DREPO</name>
<keyword evidence="2" id="KW-1185">Reference proteome</keyword>
<dbReference type="Proteomes" id="UP000828390">
    <property type="component" value="Unassembled WGS sequence"/>
</dbReference>
<gene>
    <name evidence="1" type="ORF">DPMN_012282</name>
</gene>
<dbReference type="EMBL" id="JAIWYP010000001">
    <property type="protein sequence ID" value="KAH3888250.1"/>
    <property type="molecule type" value="Genomic_DNA"/>
</dbReference>